<dbReference type="Proteomes" id="UP001205843">
    <property type="component" value="Unassembled WGS sequence"/>
</dbReference>
<dbReference type="RefSeq" id="WP_253479109.1">
    <property type="nucleotide sequence ID" value="NZ_JALJXV010000006.1"/>
</dbReference>
<proteinExistence type="predicted"/>
<dbReference type="Gene3D" id="3.40.50.150">
    <property type="entry name" value="Vaccinia Virus protein VP39"/>
    <property type="match status" value="1"/>
</dbReference>
<dbReference type="InterPro" id="IPR010719">
    <property type="entry name" value="MnmM_MeTrfase"/>
</dbReference>
<evidence type="ECO:0000313" key="2">
    <source>
        <dbReference type="Proteomes" id="UP001205843"/>
    </source>
</evidence>
<dbReference type="EMBL" id="JALJXV010000006">
    <property type="protein sequence ID" value="MCP1675558.1"/>
    <property type="molecule type" value="Genomic_DNA"/>
</dbReference>
<dbReference type="PANTHER" id="PTHR35276">
    <property type="entry name" value="S-ADENOSYL-L-METHIONINE-DEPENDENT METHYLTRANSFERASES SUPERFAMILY PROTEIN"/>
    <property type="match status" value="1"/>
</dbReference>
<accession>A0AAE3KCW9</accession>
<name>A0AAE3KCW9_9GAMM</name>
<sequence>MMGQRVSLTRLAHEAITPALREGGKAVDATVGNGHDLAFLAAGVGAAGKVWGFDVQEQALTEARHRLPRELASRVTLLHAGHEQLGAHVDGPLDAVMFNLGYLPGGDHAVTTSAGTTMVALEAATSRLRSGGRMTVLAYTGHPGGDAESTAVEAWCKRLSANYRWQLLNPTPPTESTPRLYLVERV</sequence>
<dbReference type="Pfam" id="PF06962">
    <property type="entry name" value="rRNA_methylase"/>
    <property type="match status" value="1"/>
</dbReference>
<keyword evidence="2" id="KW-1185">Reference proteome</keyword>
<dbReference type="SUPFAM" id="SSF53335">
    <property type="entry name" value="S-adenosyl-L-methionine-dependent methyltransferases"/>
    <property type="match status" value="1"/>
</dbReference>
<dbReference type="AlphaFoldDB" id="A0AAE3KCW9"/>
<dbReference type="PANTHER" id="PTHR35276:SF1">
    <property type="entry name" value="TRNA (MNM(5)S(2)U34)-METHYLTRANSFERASE, CHLOROPLASTIC"/>
    <property type="match status" value="1"/>
</dbReference>
<reference evidence="1" key="1">
    <citation type="submission" date="2022-03" db="EMBL/GenBank/DDBJ databases">
        <title>Genomic Encyclopedia of Type Strains, Phase III (KMG-III): the genomes of soil and plant-associated and newly described type strains.</title>
        <authorList>
            <person name="Whitman W."/>
        </authorList>
    </citation>
    <scope>NUCLEOTIDE SEQUENCE</scope>
    <source>
        <strain evidence="1">ANL 6-2</strain>
    </source>
</reference>
<gene>
    <name evidence="1" type="ORF">J2T57_002708</name>
</gene>
<protein>
    <submittedName>
        <fullName evidence="1">16S rRNA C1402 N4-methylase RsmH</fullName>
    </submittedName>
</protein>
<evidence type="ECO:0000313" key="1">
    <source>
        <dbReference type="EMBL" id="MCP1675558.1"/>
    </source>
</evidence>
<dbReference type="CDD" id="cd02440">
    <property type="entry name" value="AdoMet_MTases"/>
    <property type="match status" value="1"/>
</dbReference>
<organism evidence="1 2">
    <name type="scientific">Natronocella acetinitrilica</name>
    <dbReference type="NCBI Taxonomy" id="414046"/>
    <lineage>
        <taxon>Bacteria</taxon>
        <taxon>Pseudomonadati</taxon>
        <taxon>Pseudomonadota</taxon>
        <taxon>Gammaproteobacteria</taxon>
        <taxon>Chromatiales</taxon>
        <taxon>Ectothiorhodospiraceae</taxon>
        <taxon>Natronocella</taxon>
    </lineage>
</organism>
<comment type="caution">
    <text evidence="1">The sequence shown here is derived from an EMBL/GenBank/DDBJ whole genome shotgun (WGS) entry which is preliminary data.</text>
</comment>
<dbReference type="InterPro" id="IPR029063">
    <property type="entry name" value="SAM-dependent_MTases_sf"/>
</dbReference>